<evidence type="ECO:0000313" key="1">
    <source>
        <dbReference type="EMBL" id="MBB4285767.1"/>
    </source>
</evidence>
<name>A0A7W6WKV9_9PROT</name>
<dbReference type="RefSeq" id="WP_184433534.1">
    <property type="nucleotide sequence ID" value="NZ_JACIGI010000009.1"/>
</dbReference>
<keyword evidence="2" id="KW-1185">Reference proteome</keyword>
<gene>
    <name evidence="1" type="ORF">GGD88_001487</name>
</gene>
<sequence length="118" mass="13301">MPVFRRLAWASGTKQKLKEMPDAVRDTIGYALHLAQSGGKSPRAKPLTGFKGAGVLEVVADHDGDTYRAVYTVRYADAVYVLHVFQKKSKRKAEVPASDMDLIEKRLKFIEQERKHKS</sequence>
<evidence type="ECO:0000313" key="2">
    <source>
        <dbReference type="Proteomes" id="UP000555728"/>
    </source>
</evidence>
<dbReference type="InterPro" id="IPR009241">
    <property type="entry name" value="HigB-like"/>
</dbReference>
<proteinExistence type="predicted"/>
<reference evidence="1 2" key="1">
    <citation type="submission" date="2020-08" db="EMBL/GenBank/DDBJ databases">
        <title>Genome sequencing of Purple Non-Sulfur Bacteria from various extreme environments.</title>
        <authorList>
            <person name="Mayer M."/>
        </authorList>
    </citation>
    <scope>NUCLEOTIDE SEQUENCE [LARGE SCALE GENOMIC DNA]</scope>
    <source>
        <strain evidence="1 2">JA135</strain>
    </source>
</reference>
<dbReference type="EMBL" id="JACIGI010000009">
    <property type="protein sequence ID" value="MBB4285767.1"/>
    <property type="molecule type" value="Genomic_DNA"/>
</dbReference>
<comment type="caution">
    <text evidence="1">The sequence shown here is derived from an EMBL/GenBank/DDBJ whole genome shotgun (WGS) entry which is preliminary data.</text>
</comment>
<dbReference type="Proteomes" id="UP000555728">
    <property type="component" value="Unassembled WGS sequence"/>
</dbReference>
<dbReference type="Pfam" id="PF05973">
    <property type="entry name" value="Gp49"/>
    <property type="match status" value="1"/>
</dbReference>
<protein>
    <submittedName>
        <fullName evidence="1">Phage-related protein</fullName>
    </submittedName>
</protein>
<dbReference type="AlphaFoldDB" id="A0A7W6WKV9"/>
<organism evidence="1 2">
    <name type="scientific">Roseospira goensis</name>
    <dbReference type="NCBI Taxonomy" id="391922"/>
    <lineage>
        <taxon>Bacteria</taxon>
        <taxon>Pseudomonadati</taxon>
        <taxon>Pseudomonadota</taxon>
        <taxon>Alphaproteobacteria</taxon>
        <taxon>Rhodospirillales</taxon>
        <taxon>Rhodospirillaceae</taxon>
        <taxon>Roseospira</taxon>
    </lineage>
</organism>
<accession>A0A7W6WKV9</accession>